<evidence type="ECO:0000313" key="21">
    <source>
        <dbReference type="Proteomes" id="UP000710432"/>
    </source>
</evidence>
<gene>
    <name evidence="20" type="ORF">LTLLF_134740</name>
</gene>
<keyword evidence="7" id="KW-0808">Transferase</keyword>
<dbReference type="InterPro" id="IPR039902">
    <property type="entry name" value="CCDC148/CCDC112"/>
</dbReference>
<evidence type="ECO:0000256" key="14">
    <source>
        <dbReference type="ARBA" id="ARBA00050428"/>
    </source>
</evidence>
<feature type="domain" description="Prenyltransferase alpha-alpha toroid" evidence="19">
    <location>
        <begin position="474"/>
        <end position="891"/>
    </location>
</feature>
<evidence type="ECO:0000256" key="2">
    <source>
        <dbReference type="ARBA" id="ARBA00001947"/>
    </source>
</evidence>
<dbReference type="InterPro" id="IPR036394">
    <property type="entry name" value="Ribosomal_uL22_sf"/>
</dbReference>
<evidence type="ECO:0000256" key="9">
    <source>
        <dbReference type="ARBA" id="ARBA00022737"/>
    </source>
</evidence>
<dbReference type="CDD" id="cd02895">
    <property type="entry name" value="GGTase-I"/>
    <property type="match status" value="1"/>
</dbReference>
<keyword evidence="6" id="KW-0637">Prenyltransferase</keyword>
<comment type="catalytic activity">
    <reaction evidence="14">
        <text>geranylgeranyl diphosphate + L-cysteinyl-[protein] = S-geranylgeranyl-L-cysteinyl-[protein] + diphosphate</text>
        <dbReference type="Rhea" id="RHEA:21240"/>
        <dbReference type="Rhea" id="RHEA-COMP:10131"/>
        <dbReference type="Rhea" id="RHEA-COMP:11537"/>
        <dbReference type="ChEBI" id="CHEBI:29950"/>
        <dbReference type="ChEBI" id="CHEBI:33019"/>
        <dbReference type="ChEBI" id="CHEBI:57533"/>
        <dbReference type="ChEBI" id="CHEBI:86021"/>
        <dbReference type="EC" id="2.5.1.59"/>
    </reaction>
</comment>
<evidence type="ECO:0000259" key="19">
    <source>
        <dbReference type="Pfam" id="PF00432"/>
    </source>
</evidence>
<dbReference type="Proteomes" id="UP000710432">
    <property type="component" value="Unassembled WGS sequence"/>
</dbReference>
<evidence type="ECO:0000256" key="12">
    <source>
        <dbReference type="ARBA" id="ARBA00023054"/>
    </source>
</evidence>
<evidence type="ECO:0000256" key="6">
    <source>
        <dbReference type="ARBA" id="ARBA00022602"/>
    </source>
</evidence>
<evidence type="ECO:0000256" key="1">
    <source>
        <dbReference type="ARBA" id="ARBA00001946"/>
    </source>
</evidence>
<evidence type="ECO:0000256" key="4">
    <source>
        <dbReference type="ARBA" id="ARBA00012700"/>
    </source>
</evidence>
<dbReference type="AlphaFoldDB" id="A0A8J6GPM6"/>
<accession>A0A8J6GPM6</accession>
<dbReference type="PANTHER" id="PTHR21549:SF0">
    <property type="entry name" value="COILED-COIL DOMAIN-CONTAINING PROTEIN 112"/>
    <property type="match status" value="1"/>
</dbReference>
<feature type="region of interest" description="Disordered" evidence="18">
    <location>
        <begin position="262"/>
        <end position="325"/>
    </location>
</feature>
<comment type="cofactor">
    <cofactor evidence="2">
        <name>Zn(2+)</name>
        <dbReference type="ChEBI" id="CHEBI:29105"/>
    </cofactor>
</comment>
<organism evidence="20 21">
    <name type="scientific">Microtus ochrogaster</name>
    <name type="common">Prairie vole</name>
    <dbReference type="NCBI Taxonomy" id="79684"/>
    <lineage>
        <taxon>Eukaryota</taxon>
        <taxon>Metazoa</taxon>
        <taxon>Chordata</taxon>
        <taxon>Craniata</taxon>
        <taxon>Vertebrata</taxon>
        <taxon>Euteleostomi</taxon>
        <taxon>Mammalia</taxon>
        <taxon>Eutheria</taxon>
        <taxon>Euarchontoglires</taxon>
        <taxon>Glires</taxon>
        <taxon>Rodentia</taxon>
        <taxon>Myomorpha</taxon>
        <taxon>Muroidea</taxon>
        <taxon>Cricetidae</taxon>
        <taxon>Arvicolinae</taxon>
        <taxon>Microtus</taxon>
    </lineage>
</organism>
<dbReference type="PANTHER" id="PTHR21549">
    <property type="entry name" value="MUTATED IN BLADDER CANCER 1"/>
    <property type="match status" value="1"/>
</dbReference>
<feature type="coiled-coil region" evidence="17">
    <location>
        <begin position="35"/>
        <end position="133"/>
    </location>
</feature>
<dbReference type="FunFam" id="1.50.10.20:FF:000005">
    <property type="entry name" value="Geranylgeranyl transferase type-1 subunit beta"/>
    <property type="match status" value="1"/>
</dbReference>
<evidence type="ECO:0000256" key="17">
    <source>
        <dbReference type="SAM" id="Coils"/>
    </source>
</evidence>
<evidence type="ECO:0000313" key="20">
    <source>
        <dbReference type="EMBL" id="KAH0514528.1"/>
    </source>
</evidence>
<comment type="similarity">
    <text evidence="3">Belongs to the protein prenyltransferase subunit beta family.</text>
</comment>
<comment type="subunit">
    <text evidence="15">Heterodimer of FNTA and PGGT1B. PGGT1B mediates interaction with substrate peptides.</text>
</comment>
<evidence type="ECO:0000256" key="11">
    <source>
        <dbReference type="ARBA" id="ARBA00022842"/>
    </source>
</evidence>
<sequence length="922" mass="106747">MKKAEFIRTAEKLKNQVIVIEKDKHSHFYNQRGDLRTEQSMLEELENKLINSRKIERAKIQQQLAKIHNNVKKLQHQLKDVKPTPDFVEKLREMMEEIENAINTFKEEQRLIYEELIQEEKTTNNELNAISRRIDSWALGNSETEKAFRALSSKVPVDRVAPSTLPEEVVEFEKFLQQTGGRQGGWDDFDHQNFVKVRSKHKGKPAFIKEAVEHLPGRTLREVEQHEKWYQKFLALEERKKESIQNWKTKKQQKKEEILKLKEKADSTPMPSHSKPEDNQKQKEEQRKKQKLAIEAWKKQKSIEMSMKHASQLREEEERERKQQKERQRQFKLKLLLESYTQQKKEQEEFLRLEKEIKEKTEKAEKRKTAADEISRFQERDLHKLELKILDKQSKEEEKAEKQRLLAKLKEKWTVCGYRHRLGPRQPPGGKPVSLDVALPANCFRVAVSVASRSSMAATEDERLASGEGERLDFLRDRHVRFFQRCLQVLPERYSSLETSRLTIAFFALSGLDMLDSLDVVNKDDIIEWIYSLQVLPTEDRSNLNRCGFRGSSYLGIPFNPSKSPGTAHPYDSGHIAMTYTGLSCLIILGDDLSRVDKEACLAGLRALQLEDGSFCAVPEGSENDMRFVYCASCICYMLNNWSGMDMKNAISYIKRSMSYDNGLAQGAGLESHGGSTFCGIASLCLMGKLEEVFSEKELNRIKRWCIMRQQNGYHGRPNKPVDTCYSFWVGATLKNTREMAQAIKGMHIRKATKYLKDVTLKKQCVPFRRYNGGVGRCAQAKQWGWTQGRWPKKSTEFLLHMLKNAESNAELKGLDVDSLVIEHIQLLKIFQYTNFEKNRNYILSTQDRLVGGFAKWPDSHPDALHAYFGICGLSLMEESGICKVHPALNVSTRTSERLQDLHQSWKTKDSKECSENVHIST</sequence>
<dbReference type="InterPro" id="IPR001330">
    <property type="entry name" value="Prenyltrans"/>
</dbReference>
<evidence type="ECO:0000256" key="5">
    <source>
        <dbReference type="ARBA" id="ARBA00020603"/>
    </source>
</evidence>
<dbReference type="InterPro" id="IPR008930">
    <property type="entry name" value="Terpenoid_cyclase/PrenylTrfase"/>
</dbReference>
<keyword evidence="12 17" id="KW-0175">Coiled coil</keyword>
<dbReference type="SUPFAM" id="SSF48239">
    <property type="entry name" value="Terpenoid cyclases/Protein prenyltransferases"/>
    <property type="match status" value="1"/>
</dbReference>
<feature type="compositionally biased region" description="Basic and acidic residues" evidence="18">
    <location>
        <begin position="274"/>
        <end position="287"/>
    </location>
</feature>
<evidence type="ECO:0000256" key="13">
    <source>
        <dbReference type="ARBA" id="ARBA00031713"/>
    </source>
</evidence>
<evidence type="ECO:0000256" key="3">
    <source>
        <dbReference type="ARBA" id="ARBA00010497"/>
    </source>
</evidence>
<dbReference type="NCBIfam" id="TIGR01038">
    <property type="entry name" value="uL22_arch_euk"/>
    <property type="match status" value="1"/>
</dbReference>
<name>A0A8J6GPM6_MICOH</name>
<dbReference type="GO" id="GO:0005953">
    <property type="term" value="C:CAAX-protein geranylgeranyltransferase complex"/>
    <property type="evidence" value="ECO:0007669"/>
    <property type="project" value="InterPro"/>
</dbReference>
<keyword evidence="8" id="KW-0479">Metal-binding</keyword>
<evidence type="ECO:0000256" key="8">
    <source>
        <dbReference type="ARBA" id="ARBA00022723"/>
    </source>
</evidence>
<reference evidence="20" key="1">
    <citation type="submission" date="2020-03" db="EMBL/GenBank/DDBJ databases">
        <title>Studies in the Genomics of Life Span.</title>
        <authorList>
            <person name="Glass D."/>
        </authorList>
    </citation>
    <scope>NUCLEOTIDE SEQUENCE</scope>
    <source>
        <strain evidence="20">LTLLF</strain>
        <tissue evidence="20">Muscle</tissue>
    </source>
</reference>
<dbReference type="GO" id="GO:0046872">
    <property type="term" value="F:metal ion binding"/>
    <property type="evidence" value="ECO:0007669"/>
    <property type="project" value="UniProtKB-KW"/>
</dbReference>
<dbReference type="Gene3D" id="1.50.10.20">
    <property type="match status" value="1"/>
</dbReference>
<evidence type="ECO:0000256" key="7">
    <source>
        <dbReference type="ARBA" id="ARBA00022679"/>
    </source>
</evidence>
<evidence type="ECO:0000256" key="10">
    <source>
        <dbReference type="ARBA" id="ARBA00022833"/>
    </source>
</evidence>
<evidence type="ECO:0000256" key="15">
    <source>
        <dbReference type="ARBA" id="ARBA00065714"/>
    </source>
</evidence>
<protein>
    <recommendedName>
        <fullName evidence="5">Geranylgeranyl transferase type-1 subunit beta</fullName>
        <ecNumber evidence="4">2.5.1.59</ecNumber>
    </recommendedName>
    <alternativeName>
        <fullName evidence="13">Geranylgeranyl transferase type I subunit beta</fullName>
    </alternativeName>
    <alternativeName>
        <fullName evidence="16">Type I protein geranyl-geranyltransferase subunit beta</fullName>
    </alternativeName>
</protein>
<dbReference type="InterPro" id="IPR041960">
    <property type="entry name" value="GGTase_I_beta"/>
</dbReference>
<evidence type="ECO:0000256" key="16">
    <source>
        <dbReference type="ARBA" id="ARBA00078363"/>
    </source>
</evidence>
<keyword evidence="9" id="KW-0677">Repeat</keyword>
<dbReference type="EC" id="2.5.1.59" evidence="4"/>
<keyword evidence="11" id="KW-0460">Magnesium</keyword>
<dbReference type="InterPro" id="IPR005721">
    <property type="entry name" value="Ribosomal_uL22_euk/arc"/>
</dbReference>
<dbReference type="Pfam" id="PF00432">
    <property type="entry name" value="Prenyltrans"/>
    <property type="match status" value="1"/>
</dbReference>
<proteinExistence type="inferred from homology"/>
<comment type="cofactor">
    <cofactor evidence="1">
        <name>Mg(2+)</name>
        <dbReference type="ChEBI" id="CHEBI:18420"/>
    </cofactor>
</comment>
<dbReference type="GO" id="GO:0015934">
    <property type="term" value="C:large ribosomal subunit"/>
    <property type="evidence" value="ECO:0007669"/>
    <property type="project" value="InterPro"/>
</dbReference>
<dbReference type="SUPFAM" id="SSF54843">
    <property type="entry name" value="Ribosomal protein L22"/>
    <property type="match status" value="1"/>
</dbReference>
<dbReference type="GO" id="GO:0003735">
    <property type="term" value="F:structural constituent of ribosome"/>
    <property type="evidence" value="ECO:0007669"/>
    <property type="project" value="InterPro"/>
</dbReference>
<dbReference type="GO" id="GO:0004662">
    <property type="term" value="F:CAAX-protein geranylgeranyltransferase activity"/>
    <property type="evidence" value="ECO:0007669"/>
    <property type="project" value="UniProtKB-EC"/>
</dbReference>
<comment type="caution">
    <text evidence="20">The sequence shown here is derived from an EMBL/GenBank/DDBJ whole genome shotgun (WGS) entry which is preliminary data.</text>
</comment>
<dbReference type="GO" id="GO:0006412">
    <property type="term" value="P:translation"/>
    <property type="evidence" value="ECO:0007669"/>
    <property type="project" value="InterPro"/>
</dbReference>
<keyword evidence="10" id="KW-0862">Zinc</keyword>
<feature type="compositionally biased region" description="Basic and acidic residues" evidence="18">
    <location>
        <begin position="312"/>
        <end position="325"/>
    </location>
</feature>
<evidence type="ECO:0000256" key="18">
    <source>
        <dbReference type="SAM" id="MobiDB-lite"/>
    </source>
</evidence>
<dbReference type="EMBL" id="JAATJU010021165">
    <property type="protein sequence ID" value="KAH0514528.1"/>
    <property type="molecule type" value="Genomic_DNA"/>
</dbReference>